<dbReference type="Gene3D" id="3.30.160.60">
    <property type="entry name" value="Classic Zinc Finger"/>
    <property type="match status" value="2"/>
</dbReference>
<dbReference type="GO" id="GO:0000981">
    <property type="term" value="F:DNA-binding transcription factor activity, RNA polymerase II-specific"/>
    <property type="evidence" value="ECO:0007669"/>
    <property type="project" value="TreeGrafter"/>
</dbReference>
<dbReference type="PANTHER" id="PTHR23233:SF84">
    <property type="entry name" value="FI23031P1"/>
    <property type="match status" value="1"/>
</dbReference>
<evidence type="ECO:0000256" key="1">
    <source>
        <dbReference type="ARBA" id="ARBA00004123"/>
    </source>
</evidence>
<keyword evidence="8" id="KW-0804">Transcription</keyword>
<dbReference type="FunFam" id="3.30.160.60:FF:000045">
    <property type="entry name" value="ZFP69 zinc finger protein B"/>
    <property type="match status" value="1"/>
</dbReference>
<proteinExistence type="inferred from homology"/>
<evidence type="ECO:0000256" key="7">
    <source>
        <dbReference type="ARBA" id="ARBA00023125"/>
    </source>
</evidence>
<keyword evidence="6" id="KW-0805">Transcription regulation</keyword>
<dbReference type="InterPro" id="IPR051565">
    <property type="entry name" value="Sal_C2H2-zinc-finger"/>
</dbReference>
<dbReference type="InterPro" id="IPR036236">
    <property type="entry name" value="Znf_C2H2_sf"/>
</dbReference>
<evidence type="ECO:0000256" key="4">
    <source>
        <dbReference type="ARBA" id="ARBA00022771"/>
    </source>
</evidence>
<keyword evidence="2" id="KW-0479">Metal-binding</keyword>
<gene>
    <name evidence="14" type="ORF">FOMPIDRAFT_1106900</name>
</gene>
<dbReference type="InParanoid" id="S8EWS8"/>
<feature type="domain" description="C2H2-type" evidence="13">
    <location>
        <begin position="30"/>
        <end position="54"/>
    </location>
</feature>
<keyword evidence="3" id="KW-0677">Repeat</keyword>
<keyword evidence="7" id="KW-0238">DNA-binding</keyword>
<feature type="region of interest" description="Disordered" evidence="12">
    <location>
        <begin position="113"/>
        <end position="169"/>
    </location>
</feature>
<accession>S8EWS8</accession>
<evidence type="ECO:0000256" key="6">
    <source>
        <dbReference type="ARBA" id="ARBA00023015"/>
    </source>
</evidence>
<feature type="non-terminal residue" evidence="14">
    <location>
        <position position="169"/>
    </location>
</feature>
<name>S8EWS8_FOMSC</name>
<protein>
    <recommendedName>
        <fullName evidence="13">C2H2-type domain-containing protein</fullName>
    </recommendedName>
</protein>
<dbReference type="HOGENOM" id="CLU_1384000_0_0_1"/>
<dbReference type="SUPFAM" id="SSF57667">
    <property type="entry name" value="beta-beta-alpha zinc fingers"/>
    <property type="match status" value="1"/>
</dbReference>
<dbReference type="PROSITE" id="PS00028">
    <property type="entry name" value="ZINC_FINGER_C2H2_1"/>
    <property type="match status" value="2"/>
</dbReference>
<dbReference type="GO" id="GO:0008270">
    <property type="term" value="F:zinc ion binding"/>
    <property type="evidence" value="ECO:0007669"/>
    <property type="project" value="UniProtKB-KW"/>
</dbReference>
<dbReference type="PANTHER" id="PTHR23233">
    <property type="entry name" value="SAL-LIKE PROTEIN"/>
    <property type="match status" value="1"/>
</dbReference>
<evidence type="ECO:0000256" key="12">
    <source>
        <dbReference type="SAM" id="MobiDB-lite"/>
    </source>
</evidence>
<dbReference type="FunFam" id="3.30.160.60:FF:000072">
    <property type="entry name" value="zinc finger protein 143 isoform X1"/>
    <property type="match status" value="1"/>
</dbReference>
<evidence type="ECO:0000256" key="5">
    <source>
        <dbReference type="ARBA" id="ARBA00022833"/>
    </source>
</evidence>
<keyword evidence="5" id="KW-0862">Zinc</keyword>
<dbReference type="InterPro" id="IPR013087">
    <property type="entry name" value="Znf_C2H2_type"/>
</dbReference>
<dbReference type="OrthoDB" id="6077919at2759"/>
<keyword evidence="4 11" id="KW-0863">Zinc-finger</keyword>
<dbReference type="GO" id="GO:0000978">
    <property type="term" value="F:RNA polymerase II cis-regulatory region sequence-specific DNA binding"/>
    <property type="evidence" value="ECO:0007669"/>
    <property type="project" value="UniProtKB-ARBA"/>
</dbReference>
<keyword evidence="15" id="KW-1185">Reference proteome</keyword>
<dbReference type="EMBL" id="KE504245">
    <property type="protein sequence ID" value="EPS94065.1"/>
    <property type="molecule type" value="Genomic_DNA"/>
</dbReference>
<dbReference type="STRING" id="743788.S8EWS8"/>
<evidence type="ECO:0000313" key="14">
    <source>
        <dbReference type="EMBL" id="EPS94065.1"/>
    </source>
</evidence>
<sequence length="169" mass="18937">MHQCKVCQKLFPRPSGLATHMNSHSGAKPYKCPIPTCTKSFAVRSNAKRHLRTHGIFPTSDHSSTSQSQFTVGFDTPLVSDVHEVGKLPSKLRWIPQSLSTRTNVDYLRDAPSDSEEEYLRPSCPMLPVPLPAVRPSSPTWNPDDNYEERDSFADAETSPYLPSQVRAR</sequence>
<evidence type="ECO:0000256" key="3">
    <source>
        <dbReference type="ARBA" id="ARBA00022737"/>
    </source>
</evidence>
<keyword evidence="9" id="KW-0539">Nucleus</keyword>
<dbReference type="Pfam" id="PF00096">
    <property type="entry name" value="zf-C2H2"/>
    <property type="match status" value="2"/>
</dbReference>
<comment type="similarity">
    <text evidence="10">Belongs to the sal C2H2-type zinc-finger protein family.</text>
</comment>
<evidence type="ECO:0000256" key="8">
    <source>
        <dbReference type="ARBA" id="ARBA00023163"/>
    </source>
</evidence>
<evidence type="ECO:0000256" key="11">
    <source>
        <dbReference type="PROSITE-ProRule" id="PRU00042"/>
    </source>
</evidence>
<dbReference type="SMART" id="SM00355">
    <property type="entry name" value="ZnF_C2H2"/>
    <property type="match status" value="2"/>
</dbReference>
<organism evidence="14 15">
    <name type="scientific">Fomitopsis schrenkii</name>
    <name type="common">Brown rot fungus</name>
    <dbReference type="NCBI Taxonomy" id="2126942"/>
    <lineage>
        <taxon>Eukaryota</taxon>
        <taxon>Fungi</taxon>
        <taxon>Dikarya</taxon>
        <taxon>Basidiomycota</taxon>
        <taxon>Agaricomycotina</taxon>
        <taxon>Agaricomycetes</taxon>
        <taxon>Polyporales</taxon>
        <taxon>Fomitopsis</taxon>
    </lineage>
</organism>
<dbReference type="AlphaFoldDB" id="S8EWS8"/>
<dbReference type="Proteomes" id="UP000015241">
    <property type="component" value="Unassembled WGS sequence"/>
</dbReference>
<evidence type="ECO:0000256" key="9">
    <source>
        <dbReference type="ARBA" id="ARBA00023242"/>
    </source>
</evidence>
<dbReference type="eggNOG" id="KOG2462">
    <property type="taxonomic scope" value="Eukaryota"/>
</dbReference>
<comment type="subcellular location">
    <subcellularLocation>
        <location evidence="1">Nucleus</location>
    </subcellularLocation>
</comment>
<evidence type="ECO:0000256" key="2">
    <source>
        <dbReference type="ARBA" id="ARBA00022723"/>
    </source>
</evidence>
<feature type="domain" description="C2H2-type" evidence="13">
    <location>
        <begin position="2"/>
        <end position="29"/>
    </location>
</feature>
<dbReference type="PROSITE" id="PS50157">
    <property type="entry name" value="ZINC_FINGER_C2H2_2"/>
    <property type="match status" value="2"/>
</dbReference>
<evidence type="ECO:0000256" key="10">
    <source>
        <dbReference type="ARBA" id="ARBA00038474"/>
    </source>
</evidence>
<dbReference type="GO" id="GO:0005634">
    <property type="term" value="C:nucleus"/>
    <property type="evidence" value="ECO:0007669"/>
    <property type="project" value="UniProtKB-SubCell"/>
</dbReference>
<reference evidence="14 15" key="1">
    <citation type="journal article" date="2012" name="Science">
        <title>The Paleozoic origin of enzymatic lignin decomposition reconstructed from 31 fungal genomes.</title>
        <authorList>
            <person name="Floudas D."/>
            <person name="Binder M."/>
            <person name="Riley R."/>
            <person name="Barry K."/>
            <person name="Blanchette R.A."/>
            <person name="Henrissat B."/>
            <person name="Martinez A.T."/>
            <person name="Otillar R."/>
            <person name="Spatafora J.W."/>
            <person name="Yadav J.S."/>
            <person name="Aerts A."/>
            <person name="Benoit I."/>
            <person name="Boyd A."/>
            <person name="Carlson A."/>
            <person name="Copeland A."/>
            <person name="Coutinho P.M."/>
            <person name="de Vries R.P."/>
            <person name="Ferreira P."/>
            <person name="Findley K."/>
            <person name="Foster B."/>
            <person name="Gaskell J."/>
            <person name="Glotzer D."/>
            <person name="Gorecki P."/>
            <person name="Heitman J."/>
            <person name="Hesse C."/>
            <person name="Hori C."/>
            <person name="Igarashi K."/>
            <person name="Jurgens J.A."/>
            <person name="Kallen N."/>
            <person name="Kersten P."/>
            <person name="Kohler A."/>
            <person name="Kuees U."/>
            <person name="Kumar T.K.A."/>
            <person name="Kuo A."/>
            <person name="LaButti K."/>
            <person name="Larrondo L.F."/>
            <person name="Lindquist E."/>
            <person name="Ling A."/>
            <person name="Lombard V."/>
            <person name="Lucas S."/>
            <person name="Lundell T."/>
            <person name="Martin R."/>
            <person name="McLaughlin D.J."/>
            <person name="Morgenstern I."/>
            <person name="Morin E."/>
            <person name="Murat C."/>
            <person name="Nagy L.G."/>
            <person name="Nolan M."/>
            <person name="Ohm R.A."/>
            <person name="Patyshakuliyeva A."/>
            <person name="Rokas A."/>
            <person name="Ruiz-Duenas F.J."/>
            <person name="Sabat G."/>
            <person name="Salamov A."/>
            <person name="Samejima M."/>
            <person name="Schmutz J."/>
            <person name="Slot J.C."/>
            <person name="St John F."/>
            <person name="Stenlid J."/>
            <person name="Sun H."/>
            <person name="Sun S."/>
            <person name="Syed K."/>
            <person name="Tsang A."/>
            <person name="Wiebenga A."/>
            <person name="Young D."/>
            <person name="Pisabarro A."/>
            <person name="Eastwood D.C."/>
            <person name="Martin F."/>
            <person name="Cullen D."/>
            <person name="Grigoriev I.V."/>
            <person name="Hibbett D.S."/>
        </authorList>
    </citation>
    <scope>NUCLEOTIDE SEQUENCE</scope>
    <source>
        <strain evidence="15">FP-58527</strain>
    </source>
</reference>
<evidence type="ECO:0000259" key="13">
    <source>
        <dbReference type="PROSITE" id="PS50157"/>
    </source>
</evidence>
<evidence type="ECO:0000313" key="15">
    <source>
        <dbReference type="Proteomes" id="UP000015241"/>
    </source>
</evidence>